<evidence type="ECO:0000256" key="1">
    <source>
        <dbReference type="SAM" id="Phobius"/>
    </source>
</evidence>
<feature type="transmembrane region" description="Helical" evidence="1">
    <location>
        <begin position="96"/>
        <end position="119"/>
    </location>
</feature>
<feature type="transmembrane region" description="Helical" evidence="1">
    <location>
        <begin position="174"/>
        <end position="196"/>
    </location>
</feature>
<sequence>MVKSKPRELSLLQKKIFYSTIRYGIRELVQAVLLFFATFLFINNYTPLIFAAVIFLGVFLSPKIDKYIKMELIYPRVGFIELLPSHKRILKNYKKIGVIVFIITYILFFLIVFLQNWTIETMLKYLPIFICIIFIGRAIYTYFLTKRWQSLLVGALSGIFTISLYLIPLSEGRFFPMVFSLSHALLFLIVGGWKFWNFLKANPISVEEEEIDNESE</sequence>
<feature type="transmembrane region" description="Helical" evidence="1">
    <location>
        <begin position="125"/>
        <end position="144"/>
    </location>
</feature>
<gene>
    <name evidence="2" type="ORF">NEF87_001777</name>
</gene>
<name>A0ABY6HRJ6_9ARCH</name>
<proteinExistence type="predicted"/>
<keyword evidence="1" id="KW-0812">Transmembrane</keyword>
<keyword evidence="3" id="KW-1185">Reference proteome</keyword>
<keyword evidence="1" id="KW-1133">Transmembrane helix</keyword>
<dbReference type="Proteomes" id="UP001208689">
    <property type="component" value="Chromosome"/>
</dbReference>
<protein>
    <submittedName>
        <fullName evidence="2">Uncharacterized protein</fullName>
    </submittedName>
</protein>
<evidence type="ECO:0000313" key="2">
    <source>
        <dbReference type="EMBL" id="UYP45492.1"/>
    </source>
</evidence>
<reference evidence="2" key="1">
    <citation type="submission" date="2022-09" db="EMBL/GenBank/DDBJ databases">
        <title>Actin cytoskeleton and complex cell architecture in an #Asgard archaeon.</title>
        <authorList>
            <person name="Ponce Toledo R.I."/>
            <person name="Schleper C."/>
            <person name="Rodrigues Oliveira T."/>
            <person name="Wollweber F."/>
            <person name="Xu J."/>
            <person name="Rittmann S."/>
            <person name="Klingl A."/>
            <person name="Pilhofer M."/>
        </authorList>
    </citation>
    <scope>NUCLEOTIDE SEQUENCE</scope>
    <source>
        <strain evidence="2">B-35</strain>
    </source>
</reference>
<evidence type="ECO:0000313" key="3">
    <source>
        <dbReference type="Proteomes" id="UP001208689"/>
    </source>
</evidence>
<feature type="transmembrane region" description="Helical" evidence="1">
    <location>
        <begin position="48"/>
        <end position="64"/>
    </location>
</feature>
<feature type="transmembrane region" description="Helical" evidence="1">
    <location>
        <begin position="151"/>
        <end position="168"/>
    </location>
</feature>
<keyword evidence="1" id="KW-0472">Membrane</keyword>
<organism evidence="2 3">
    <name type="scientific">Candidatus Lokiarchaeum ossiferum</name>
    <dbReference type="NCBI Taxonomy" id="2951803"/>
    <lineage>
        <taxon>Archaea</taxon>
        <taxon>Promethearchaeati</taxon>
        <taxon>Promethearchaeota</taxon>
        <taxon>Promethearchaeia</taxon>
        <taxon>Promethearchaeales</taxon>
        <taxon>Promethearchaeaceae</taxon>
        <taxon>Candidatus Lokiarchaeum</taxon>
    </lineage>
</organism>
<accession>A0ABY6HRJ6</accession>
<dbReference type="EMBL" id="CP104013">
    <property type="protein sequence ID" value="UYP45492.1"/>
    <property type="molecule type" value="Genomic_DNA"/>
</dbReference>